<accession>A0A4V2PNM3</accession>
<name>A0A4V2PNM3_9GAMM</name>
<evidence type="ECO:0000313" key="1">
    <source>
        <dbReference type="EMBL" id="TCK47601.1"/>
    </source>
</evidence>
<proteinExistence type="predicted"/>
<reference evidence="1 2" key="1">
    <citation type="submission" date="2019-03" db="EMBL/GenBank/DDBJ databases">
        <title>Genomic Encyclopedia of Type Strains, Phase IV (KMG-IV): sequencing the most valuable type-strain genomes for metagenomic binning, comparative biology and taxonomic classification.</title>
        <authorList>
            <person name="Goeker M."/>
        </authorList>
    </citation>
    <scope>NUCLEOTIDE SEQUENCE [LARGE SCALE GENOMIC DNA]</scope>
    <source>
        <strain evidence="1 2">DSM 18577</strain>
    </source>
</reference>
<protein>
    <submittedName>
        <fullName evidence="1">Uncharacterized protein</fullName>
    </submittedName>
</protein>
<sequence length="32" mass="3586">MGTINKASQVANYFCMFIIAIRFCINVNAQTC</sequence>
<comment type="caution">
    <text evidence="1">The sequence shown here is derived from an EMBL/GenBank/DDBJ whole genome shotgun (WGS) entry which is preliminary data.</text>
</comment>
<organism evidence="1 2">
    <name type="scientific">Celerinatantimonas diazotrophica</name>
    <dbReference type="NCBI Taxonomy" id="412034"/>
    <lineage>
        <taxon>Bacteria</taxon>
        <taxon>Pseudomonadati</taxon>
        <taxon>Pseudomonadota</taxon>
        <taxon>Gammaproteobacteria</taxon>
        <taxon>Celerinatantimonadaceae</taxon>
        <taxon>Celerinatantimonas</taxon>
    </lineage>
</organism>
<gene>
    <name evidence="1" type="ORF">EV690_2638</name>
</gene>
<evidence type="ECO:0000313" key="2">
    <source>
        <dbReference type="Proteomes" id="UP000295565"/>
    </source>
</evidence>
<dbReference type="EMBL" id="SMGD01000014">
    <property type="protein sequence ID" value="TCK47601.1"/>
    <property type="molecule type" value="Genomic_DNA"/>
</dbReference>
<dbReference type="Proteomes" id="UP000295565">
    <property type="component" value="Unassembled WGS sequence"/>
</dbReference>
<dbReference type="AlphaFoldDB" id="A0A4V2PNM3"/>
<keyword evidence="2" id="KW-1185">Reference proteome</keyword>